<sequence>MKTRTLSKFFQRQRKCGLWILADRDMLAGCRLGCRDNPYCSCCKVQFPHVFHFFFCEIRPIDHGF</sequence>
<dbReference type="Proteomes" id="UP001164929">
    <property type="component" value="Chromosome 7"/>
</dbReference>
<protein>
    <submittedName>
        <fullName evidence="1">Uncharacterized protein</fullName>
    </submittedName>
</protein>
<organism evidence="1 2">
    <name type="scientific">Populus alba x Populus x berolinensis</name>
    <dbReference type="NCBI Taxonomy" id="444605"/>
    <lineage>
        <taxon>Eukaryota</taxon>
        <taxon>Viridiplantae</taxon>
        <taxon>Streptophyta</taxon>
        <taxon>Embryophyta</taxon>
        <taxon>Tracheophyta</taxon>
        <taxon>Spermatophyta</taxon>
        <taxon>Magnoliopsida</taxon>
        <taxon>eudicotyledons</taxon>
        <taxon>Gunneridae</taxon>
        <taxon>Pentapetalae</taxon>
        <taxon>rosids</taxon>
        <taxon>fabids</taxon>
        <taxon>Malpighiales</taxon>
        <taxon>Salicaceae</taxon>
        <taxon>Saliceae</taxon>
        <taxon>Populus</taxon>
    </lineage>
</organism>
<proteinExistence type="predicted"/>
<gene>
    <name evidence="1" type="ORF">NC653_019263</name>
</gene>
<dbReference type="EMBL" id="JAQIZT010000007">
    <property type="protein sequence ID" value="KAJ6990964.1"/>
    <property type="molecule type" value="Genomic_DNA"/>
</dbReference>
<comment type="caution">
    <text evidence="1">The sequence shown here is derived from an EMBL/GenBank/DDBJ whole genome shotgun (WGS) entry which is preliminary data.</text>
</comment>
<reference evidence="1" key="1">
    <citation type="journal article" date="2023" name="Mol. Ecol. Resour.">
        <title>Chromosome-level genome assembly of a triploid poplar Populus alba 'Berolinensis'.</title>
        <authorList>
            <person name="Chen S."/>
            <person name="Yu Y."/>
            <person name="Wang X."/>
            <person name="Wang S."/>
            <person name="Zhang T."/>
            <person name="Zhou Y."/>
            <person name="He R."/>
            <person name="Meng N."/>
            <person name="Wang Y."/>
            <person name="Liu W."/>
            <person name="Liu Z."/>
            <person name="Liu J."/>
            <person name="Guo Q."/>
            <person name="Huang H."/>
            <person name="Sederoff R.R."/>
            <person name="Wang G."/>
            <person name="Qu G."/>
            <person name="Chen S."/>
        </authorList>
    </citation>
    <scope>NUCLEOTIDE SEQUENCE</scope>
    <source>
        <strain evidence="1">SC-2020</strain>
    </source>
</reference>
<accession>A0AAD6VXD2</accession>
<name>A0AAD6VXD2_9ROSI</name>
<evidence type="ECO:0000313" key="2">
    <source>
        <dbReference type="Proteomes" id="UP001164929"/>
    </source>
</evidence>
<keyword evidence="2" id="KW-1185">Reference proteome</keyword>
<evidence type="ECO:0000313" key="1">
    <source>
        <dbReference type="EMBL" id="KAJ6990964.1"/>
    </source>
</evidence>
<dbReference type="AlphaFoldDB" id="A0AAD6VXD2"/>